<accession>A0A8K0PDG5</accession>
<evidence type="ECO:0000313" key="1">
    <source>
        <dbReference type="EMBL" id="KAG8239344.1"/>
    </source>
</evidence>
<organism evidence="1 2">
    <name type="scientific">Ladona fulva</name>
    <name type="common">Scarce chaser dragonfly</name>
    <name type="synonym">Libellula fulva</name>
    <dbReference type="NCBI Taxonomy" id="123851"/>
    <lineage>
        <taxon>Eukaryota</taxon>
        <taxon>Metazoa</taxon>
        <taxon>Ecdysozoa</taxon>
        <taxon>Arthropoda</taxon>
        <taxon>Hexapoda</taxon>
        <taxon>Insecta</taxon>
        <taxon>Pterygota</taxon>
        <taxon>Palaeoptera</taxon>
        <taxon>Odonata</taxon>
        <taxon>Epiprocta</taxon>
        <taxon>Anisoptera</taxon>
        <taxon>Libelluloidea</taxon>
        <taxon>Libellulidae</taxon>
        <taxon>Ladona</taxon>
    </lineage>
</organism>
<dbReference type="OrthoDB" id="6629078at2759"/>
<dbReference type="AlphaFoldDB" id="A0A8K0PDG5"/>
<keyword evidence="2" id="KW-1185">Reference proteome</keyword>
<gene>
    <name evidence="1" type="ORF">J437_LFUL019125</name>
</gene>
<comment type="caution">
    <text evidence="1">The sequence shown here is derived from an EMBL/GenBank/DDBJ whole genome shotgun (WGS) entry which is preliminary data.</text>
</comment>
<evidence type="ECO:0000313" key="2">
    <source>
        <dbReference type="Proteomes" id="UP000792457"/>
    </source>
</evidence>
<proteinExistence type="predicted"/>
<dbReference type="Proteomes" id="UP000792457">
    <property type="component" value="Unassembled WGS sequence"/>
</dbReference>
<reference evidence="1" key="1">
    <citation type="submission" date="2013-04" db="EMBL/GenBank/DDBJ databases">
        <authorList>
            <person name="Qu J."/>
            <person name="Murali S.C."/>
            <person name="Bandaranaike D."/>
            <person name="Bellair M."/>
            <person name="Blankenburg K."/>
            <person name="Chao H."/>
            <person name="Dinh H."/>
            <person name="Doddapaneni H."/>
            <person name="Downs B."/>
            <person name="Dugan-Rocha S."/>
            <person name="Elkadiri S."/>
            <person name="Gnanaolivu R.D."/>
            <person name="Hernandez B."/>
            <person name="Javaid M."/>
            <person name="Jayaseelan J.C."/>
            <person name="Lee S."/>
            <person name="Li M."/>
            <person name="Ming W."/>
            <person name="Munidasa M."/>
            <person name="Muniz J."/>
            <person name="Nguyen L."/>
            <person name="Ongeri F."/>
            <person name="Osuji N."/>
            <person name="Pu L.-L."/>
            <person name="Puazo M."/>
            <person name="Qu C."/>
            <person name="Quiroz J."/>
            <person name="Raj R."/>
            <person name="Weissenberger G."/>
            <person name="Xin Y."/>
            <person name="Zou X."/>
            <person name="Han Y."/>
            <person name="Richards S."/>
            <person name="Worley K."/>
            <person name="Muzny D."/>
            <person name="Gibbs R."/>
        </authorList>
    </citation>
    <scope>NUCLEOTIDE SEQUENCE</scope>
    <source>
        <strain evidence="1">Sampled in the wild</strain>
    </source>
</reference>
<name>A0A8K0PDG5_LADFU</name>
<dbReference type="EMBL" id="KZ309604">
    <property type="protein sequence ID" value="KAG8239344.1"/>
    <property type="molecule type" value="Genomic_DNA"/>
</dbReference>
<sequence>MSLPSPTRSGSHTCRDPLVKDAAWYSLRDTVHRKTGRDPPAPPNLILSKYMSGSMEGRLGTNVGDATSLWSRT</sequence>
<protein>
    <submittedName>
        <fullName evidence="1">Uncharacterized protein</fullName>
    </submittedName>
</protein>
<reference evidence="1" key="2">
    <citation type="submission" date="2017-10" db="EMBL/GenBank/DDBJ databases">
        <title>Ladona fulva Genome sequencing and assembly.</title>
        <authorList>
            <person name="Murali S."/>
            <person name="Richards S."/>
            <person name="Bandaranaike D."/>
            <person name="Bellair M."/>
            <person name="Blankenburg K."/>
            <person name="Chao H."/>
            <person name="Dinh H."/>
            <person name="Doddapaneni H."/>
            <person name="Dugan-Rocha S."/>
            <person name="Elkadiri S."/>
            <person name="Gnanaolivu R."/>
            <person name="Hernandez B."/>
            <person name="Skinner E."/>
            <person name="Javaid M."/>
            <person name="Lee S."/>
            <person name="Li M."/>
            <person name="Ming W."/>
            <person name="Munidasa M."/>
            <person name="Muniz J."/>
            <person name="Nguyen L."/>
            <person name="Hughes D."/>
            <person name="Osuji N."/>
            <person name="Pu L.-L."/>
            <person name="Puazo M."/>
            <person name="Qu C."/>
            <person name="Quiroz J."/>
            <person name="Raj R."/>
            <person name="Weissenberger G."/>
            <person name="Xin Y."/>
            <person name="Zou X."/>
            <person name="Han Y."/>
            <person name="Worley K."/>
            <person name="Muzny D."/>
            <person name="Gibbs R."/>
        </authorList>
    </citation>
    <scope>NUCLEOTIDE SEQUENCE</scope>
    <source>
        <strain evidence="1">Sampled in the wild</strain>
    </source>
</reference>